<accession>A0ABM8QG63</accession>
<evidence type="ECO:0000256" key="1">
    <source>
        <dbReference type="SAM" id="MobiDB-lite"/>
    </source>
</evidence>
<reference evidence="3 4" key="1">
    <citation type="submission" date="2021-02" db="EMBL/GenBank/DDBJ databases">
        <authorList>
            <person name="Han P."/>
        </authorList>
    </citation>
    <scope>NUCLEOTIDE SEQUENCE [LARGE SCALE GENOMIC DNA]</scope>
    <source>
        <strain evidence="3">Candidatus Nitrospira sp. ZN2</strain>
    </source>
</reference>
<evidence type="ECO:0000313" key="4">
    <source>
        <dbReference type="Proteomes" id="UP000675880"/>
    </source>
</evidence>
<dbReference type="EMBL" id="CAJNBJ010000001">
    <property type="protein sequence ID" value="CAE6695366.1"/>
    <property type="molecule type" value="Genomic_DNA"/>
</dbReference>
<feature type="transmembrane region" description="Helical" evidence="2">
    <location>
        <begin position="43"/>
        <end position="66"/>
    </location>
</feature>
<evidence type="ECO:0000256" key="2">
    <source>
        <dbReference type="SAM" id="Phobius"/>
    </source>
</evidence>
<evidence type="ECO:0000313" key="3">
    <source>
        <dbReference type="EMBL" id="CAE6695366.1"/>
    </source>
</evidence>
<comment type="caution">
    <text evidence="3">The sequence shown here is derived from an EMBL/GenBank/DDBJ whole genome shotgun (WGS) entry which is preliminary data.</text>
</comment>
<protein>
    <submittedName>
        <fullName evidence="3">Uncharacterized protein</fullName>
    </submittedName>
</protein>
<name>A0ABM8QG63_9BACT</name>
<feature type="region of interest" description="Disordered" evidence="1">
    <location>
        <begin position="1"/>
        <end position="29"/>
    </location>
</feature>
<proteinExistence type="predicted"/>
<keyword evidence="2" id="KW-0472">Membrane</keyword>
<keyword evidence="2" id="KW-0812">Transmembrane</keyword>
<organism evidence="3 4">
    <name type="scientific">Nitrospira defluvii</name>
    <dbReference type="NCBI Taxonomy" id="330214"/>
    <lineage>
        <taxon>Bacteria</taxon>
        <taxon>Pseudomonadati</taxon>
        <taxon>Nitrospirota</taxon>
        <taxon>Nitrospiria</taxon>
        <taxon>Nitrospirales</taxon>
        <taxon>Nitrospiraceae</taxon>
        <taxon>Nitrospira</taxon>
    </lineage>
</organism>
<keyword evidence="4" id="KW-1185">Reference proteome</keyword>
<keyword evidence="2" id="KW-1133">Transmembrane helix</keyword>
<dbReference type="Proteomes" id="UP000675880">
    <property type="component" value="Unassembled WGS sequence"/>
</dbReference>
<gene>
    <name evidence="3" type="ORF">NSPZN2_10430</name>
</gene>
<sequence length="283" mass="31825">MNLDNSTAKQDVGGSSSGGEKRTSPIKVGSQDDIDKIPIIDRVWFRVMLAFLPVVPGFFIALFSYYQYLHNQAIFSTTQETLRVSQSAFRSTEWMQRPWVGISTLLGNPGSLGMCLMPELEYKYDGKCKPKRPDVFTYITSKEKLRGYVAVRNTGNSPAIGTVLKARWCVSAKPPDVPPAFVECSNTEQTGQPWTDGPRVLFPGNGDSTLDVTGTFFVPTEDVVAIRKKEKWFYYIGTVTYDREDKPLDHAPAYSTDFCIFYDPRGHGEDFSLYYCPRGNIAR</sequence>